<feature type="region of interest" description="Disordered" evidence="1">
    <location>
        <begin position="26"/>
        <end position="105"/>
    </location>
</feature>
<dbReference type="EMBL" id="QFYS01000001">
    <property type="protein sequence ID" value="RAK69149.1"/>
    <property type="molecule type" value="Genomic_DNA"/>
</dbReference>
<keyword evidence="4" id="KW-1185">Reference proteome</keyword>
<organism evidence="3 4">
    <name type="scientific">Phenylobacterium kunshanense</name>
    <dbReference type="NCBI Taxonomy" id="1445034"/>
    <lineage>
        <taxon>Bacteria</taxon>
        <taxon>Pseudomonadati</taxon>
        <taxon>Pseudomonadota</taxon>
        <taxon>Alphaproteobacteria</taxon>
        <taxon>Caulobacterales</taxon>
        <taxon>Caulobacteraceae</taxon>
        <taxon>Phenylobacterium</taxon>
    </lineage>
</organism>
<feature type="signal peptide" evidence="2">
    <location>
        <begin position="1"/>
        <end position="21"/>
    </location>
</feature>
<name>A0A328BR81_9CAUL</name>
<evidence type="ECO:0000313" key="4">
    <source>
        <dbReference type="Proteomes" id="UP000249524"/>
    </source>
</evidence>
<protein>
    <recommendedName>
        <fullName evidence="5">RcnB family protein</fullName>
    </recommendedName>
</protein>
<dbReference type="AlphaFoldDB" id="A0A328BR81"/>
<dbReference type="Gene3D" id="3.10.450.160">
    <property type="entry name" value="inner membrane protein cigr"/>
    <property type="match status" value="1"/>
</dbReference>
<dbReference type="Pfam" id="PF11776">
    <property type="entry name" value="RcnB"/>
    <property type="match status" value="1"/>
</dbReference>
<evidence type="ECO:0008006" key="5">
    <source>
        <dbReference type="Google" id="ProtNLM"/>
    </source>
</evidence>
<feature type="chain" id="PRO_5016424010" description="RcnB family protein" evidence="2">
    <location>
        <begin position="22"/>
        <end position="153"/>
    </location>
</feature>
<evidence type="ECO:0000256" key="2">
    <source>
        <dbReference type="SAM" id="SignalP"/>
    </source>
</evidence>
<gene>
    <name evidence="3" type="ORF">DJ019_03860</name>
</gene>
<feature type="compositionally biased region" description="Basic and acidic residues" evidence="1">
    <location>
        <begin position="35"/>
        <end position="97"/>
    </location>
</feature>
<reference evidence="3 4" key="1">
    <citation type="submission" date="2018-05" db="EMBL/GenBank/DDBJ databases">
        <authorList>
            <person name="Lanie J.A."/>
            <person name="Ng W.-L."/>
            <person name="Kazmierczak K.M."/>
            <person name="Andrzejewski T.M."/>
            <person name="Davidsen T.M."/>
            <person name="Wayne K.J."/>
            <person name="Tettelin H."/>
            <person name="Glass J.I."/>
            <person name="Rusch D."/>
            <person name="Podicherti R."/>
            <person name="Tsui H.-C.T."/>
            <person name="Winkler M.E."/>
        </authorList>
    </citation>
    <scope>NUCLEOTIDE SEQUENCE [LARGE SCALE GENOMIC DNA]</scope>
    <source>
        <strain evidence="3 4">BUT-10</strain>
    </source>
</reference>
<proteinExistence type="predicted"/>
<sequence>MSGKMKRLILMMAAVASLATAIPLDETAWAQGRGRGAERQERGPDRPRGEERRREERPRDTRPALGYERREDRGRRWDNDAPRYGGQRERWDEERNPSARRRGFAPDSYRGAVVEDYRRYRLRPPPHGYAWVRMGDGFALISLDDGQIFDRVR</sequence>
<evidence type="ECO:0000313" key="3">
    <source>
        <dbReference type="EMBL" id="RAK69149.1"/>
    </source>
</evidence>
<keyword evidence="2" id="KW-0732">Signal</keyword>
<dbReference type="Proteomes" id="UP000249524">
    <property type="component" value="Unassembled WGS sequence"/>
</dbReference>
<dbReference type="OrthoDB" id="7190052at2"/>
<accession>A0A328BR81</accession>
<dbReference type="InterPro" id="IPR024572">
    <property type="entry name" value="RcnB"/>
</dbReference>
<evidence type="ECO:0000256" key="1">
    <source>
        <dbReference type="SAM" id="MobiDB-lite"/>
    </source>
</evidence>
<comment type="caution">
    <text evidence="3">The sequence shown here is derived from an EMBL/GenBank/DDBJ whole genome shotgun (WGS) entry which is preliminary data.</text>
</comment>